<evidence type="ECO:0000256" key="1">
    <source>
        <dbReference type="SAM" id="MobiDB-lite"/>
    </source>
</evidence>
<dbReference type="AlphaFoldDB" id="A0A4Q0S764"/>
<evidence type="ECO:0000313" key="2">
    <source>
        <dbReference type="EMBL" id="RXH32008.1"/>
    </source>
</evidence>
<organism evidence="2 3">
    <name type="scientific">Bradyrhizobium zhanjiangense</name>
    <dbReference type="NCBI Taxonomy" id="1325107"/>
    <lineage>
        <taxon>Bacteria</taxon>
        <taxon>Pseudomonadati</taxon>
        <taxon>Pseudomonadota</taxon>
        <taxon>Alphaproteobacteria</taxon>
        <taxon>Hyphomicrobiales</taxon>
        <taxon>Nitrobacteraceae</taxon>
        <taxon>Bradyrhizobium</taxon>
    </lineage>
</organism>
<feature type="region of interest" description="Disordered" evidence="1">
    <location>
        <begin position="1"/>
        <end position="20"/>
    </location>
</feature>
<accession>A0A4Q0S764</accession>
<gene>
    <name evidence="2" type="ORF">XH94_32625</name>
</gene>
<reference evidence="2 3" key="1">
    <citation type="submission" date="2015-04" db="EMBL/GenBank/DDBJ databases">
        <title>Comparative genomics of rhizobia nodulating Arachis hypogaea in China.</title>
        <authorList>
            <person name="Li Y."/>
        </authorList>
    </citation>
    <scope>NUCLEOTIDE SEQUENCE [LARGE SCALE GENOMIC DNA]</scope>
    <source>
        <strain evidence="2 3">CCBAU 51787</strain>
    </source>
</reference>
<comment type="caution">
    <text evidence="2">The sequence shown here is derived from an EMBL/GenBank/DDBJ whole genome shotgun (WGS) entry which is preliminary data.</text>
</comment>
<proteinExistence type="predicted"/>
<evidence type="ECO:0000313" key="3">
    <source>
        <dbReference type="Proteomes" id="UP000290565"/>
    </source>
</evidence>
<name>A0A4Q0S764_9BRAD</name>
<sequence>MVALRVIDGGGPGREERERQEARELLERQFSRAMREVAANMLRIVRGAGKPEALLVQMKFAIDLAIAFHQGQNYWPVHIIARELELTSEAEFFLNGAREGRLTQSDIDRWSKDGTFHRMQAEYVIFRGALQTIASGLLARISHRANCSATDDRSIWRRQRGAVALKAR</sequence>
<feature type="non-terminal residue" evidence="2">
    <location>
        <position position="168"/>
    </location>
</feature>
<dbReference type="EMBL" id="LBJM01000089">
    <property type="protein sequence ID" value="RXH32008.1"/>
    <property type="molecule type" value="Genomic_DNA"/>
</dbReference>
<protein>
    <submittedName>
        <fullName evidence="2">Uncharacterized protein</fullName>
    </submittedName>
</protein>
<dbReference type="Proteomes" id="UP000290565">
    <property type="component" value="Unassembled WGS sequence"/>
</dbReference>